<dbReference type="PANTHER" id="PTHR32332:SF20">
    <property type="entry name" value="2-NITROPROPANE DIOXYGENASE-LIKE PROTEIN"/>
    <property type="match status" value="1"/>
</dbReference>
<keyword evidence="3" id="KW-0560">Oxidoreductase</keyword>
<keyword evidence="1" id="KW-0285">Flavoprotein</keyword>
<evidence type="ECO:0000256" key="2">
    <source>
        <dbReference type="ARBA" id="ARBA00022643"/>
    </source>
</evidence>
<organism evidence="4 5">
    <name type="scientific">Klebsormidium nitens</name>
    <name type="common">Green alga</name>
    <name type="synonym">Ulothrix nitens</name>
    <dbReference type="NCBI Taxonomy" id="105231"/>
    <lineage>
        <taxon>Eukaryota</taxon>
        <taxon>Viridiplantae</taxon>
        <taxon>Streptophyta</taxon>
        <taxon>Klebsormidiophyceae</taxon>
        <taxon>Klebsormidiales</taxon>
        <taxon>Klebsormidiaceae</taxon>
        <taxon>Klebsormidium</taxon>
    </lineage>
</organism>
<dbReference type="InterPro" id="IPR004136">
    <property type="entry name" value="NMO"/>
</dbReference>
<evidence type="ECO:0000256" key="3">
    <source>
        <dbReference type="ARBA" id="ARBA00023002"/>
    </source>
</evidence>
<evidence type="ECO:0000256" key="1">
    <source>
        <dbReference type="ARBA" id="ARBA00022630"/>
    </source>
</evidence>
<dbReference type="EMBL" id="DF237551">
    <property type="protein sequence ID" value="GAQ90113.1"/>
    <property type="molecule type" value="Genomic_DNA"/>
</dbReference>
<dbReference type="SUPFAM" id="SSF51412">
    <property type="entry name" value="Inosine monophosphate dehydrogenase (IMPDH)"/>
    <property type="match status" value="1"/>
</dbReference>
<protein>
    <submittedName>
        <fullName evidence="4">Uncharacterized protein</fullName>
    </submittedName>
</protein>
<dbReference type="GO" id="GO:0018580">
    <property type="term" value="F:nitronate monooxygenase activity"/>
    <property type="evidence" value="ECO:0007669"/>
    <property type="project" value="InterPro"/>
</dbReference>
<dbReference type="AlphaFoldDB" id="A0A1Y1IHG1"/>
<dbReference type="Gene3D" id="3.20.20.70">
    <property type="entry name" value="Aldolase class I"/>
    <property type="match status" value="1"/>
</dbReference>
<dbReference type="InterPro" id="IPR013785">
    <property type="entry name" value="Aldolase_TIM"/>
</dbReference>
<dbReference type="GO" id="GO:0016491">
    <property type="term" value="F:oxidoreductase activity"/>
    <property type="evidence" value="ECO:0000318"/>
    <property type="project" value="GO_Central"/>
</dbReference>
<keyword evidence="2" id="KW-0288">FMN</keyword>
<dbReference type="Pfam" id="PF03060">
    <property type="entry name" value="NMO"/>
    <property type="match status" value="1"/>
</dbReference>
<reference evidence="4 5" key="1">
    <citation type="journal article" date="2014" name="Nat. Commun.">
        <title>Klebsormidium flaccidum genome reveals primary factors for plant terrestrial adaptation.</title>
        <authorList>
            <person name="Hori K."/>
            <person name="Maruyama F."/>
            <person name="Fujisawa T."/>
            <person name="Togashi T."/>
            <person name="Yamamoto N."/>
            <person name="Seo M."/>
            <person name="Sato S."/>
            <person name="Yamada T."/>
            <person name="Mori H."/>
            <person name="Tajima N."/>
            <person name="Moriyama T."/>
            <person name="Ikeuchi M."/>
            <person name="Watanabe M."/>
            <person name="Wada H."/>
            <person name="Kobayashi K."/>
            <person name="Saito M."/>
            <person name="Masuda T."/>
            <person name="Sasaki-Sekimoto Y."/>
            <person name="Mashiguchi K."/>
            <person name="Awai K."/>
            <person name="Shimojima M."/>
            <person name="Masuda S."/>
            <person name="Iwai M."/>
            <person name="Nobusawa T."/>
            <person name="Narise T."/>
            <person name="Kondo S."/>
            <person name="Saito H."/>
            <person name="Sato R."/>
            <person name="Murakawa M."/>
            <person name="Ihara Y."/>
            <person name="Oshima-Yamada Y."/>
            <person name="Ohtaka K."/>
            <person name="Satoh M."/>
            <person name="Sonobe K."/>
            <person name="Ishii M."/>
            <person name="Ohtani R."/>
            <person name="Kanamori-Sato M."/>
            <person name="Honoki R."/>
            <person name="Miyazaki D."/>
            <person name="Mochizuki H."/>
            <person name="Umetsu J."/>
            <person name="Higashi K."/>
            <person name="Shibata D."/>
            <person name="Kamiya Y."/>
            <person name="Sato N."/>
            <person name="Nakamura Y."/>
            <person name="Tabata S."/>
            <person name="Ida S."/>
            <person name="Kurokawa K."/>
            <person name="Ohta H."/>
        </authorList>
    </citation>
    <scope>NUCLEOTIDE SEQUENCE [LARGE SCALE GENOMIC DNA]</scope>
    <source>
        <strain evidence="4 5">NIES-2285</strain>
    </source>
</reference>
<dbReference type="OrthoDB" id="10265891at2759"/>
<evidence type="ECO:0000313" key="4">
    <source>
        <dbReference type="EMBL" id="GAQ90113.1"/>
    </source>
</evidence>
<dbReference type="STRING" id="105231.A0A1Y1IHG1"/>
<sequence length="376" mass="40532">MLVLFALPVESLRGKQSASNPHHCEKRGNKERQLWRFTMALKTPLCDLLACEYPIMNAPMRDLGGPRLAAAVSNAGGFGVIQKQYDTPELFREHVKQTKALTERPFGASFLLSFPYEELLQVCFDEGVPYVSFYWGDIPPVIIERCHQHGVKVGQQVGTVADAVECKEAGVDIIIAQGEEAGGHVIGNVSTMVLVPAVVEAVKPVPVLAAGGIADARGVVAALALGAQGVVLGTRFLATPESDAHDLYKEKLLSASELDTHKSLLWGAAWPDAPHRVLRTGFVEAHSGTEEEGQKPAPPDAPTIGTRIVGGVKKEIKPFQGYTVDQTVEGEMDKLCYFAGQSVGMINELKPAGDIVRELVDGARRLIHGELLAFVP</sequence>
<accession>A0A1Y1IHG1</accession>
<evidence type="ECO:0000313" key="5">
    <source>
        <dbReference type="Proteomes" id="UP000054558"/>
    </source>
</evidence>
<dbReference type="OMA" id="IDDLPSC"/>
<gene>
    <name evidence="4" type="ORF">KFL_006020020</name>
</gene>
<dbReference type="CDD" id="cd04730">
    <property type="entry name" value="NPD_like"/>
    <property type="match status" value="1"/>
</dbReference>
<name>A0A1Y1IHG1_KLENI</name>
<keyword evidence="5" id="KW-1185">Reference proteome</keyword>
<proteinExistence type="predicted"/>
<dbReference type="PANTHER" id="PTHR32332">
    <property type="entry name" value="2-NITROPROPANE DIOXYGENASE"/>
    <property type="match status" value="1"/>
</dbReference>
<dbReference type="Proteomes" id="UP000054558">
    <property type="component" value="Unassembled WGS sequence"/>
</dbReference>